<dbReference type="GO" id="GO:0016887">
    <property type="term" value="F:ATP hydrolysis activity"/>
    <property type="evidence" value="ECO:0007669"/>
    <property type="project" value="InterPro"/>
</dbReference>
<organism evidence="11 12">
    <name type="scientific">Qipengyuania atrilutea</name>
    <dbReference type="NCBI Taxonomy" id="2744473"/>
    <lineage>
        <taxon>Bacteria</taxon>
        <taxon>Pseudomonadati</taxon>
        <taxon>Pseudomonadota</taxon>
        <taxon>Alphaproteobacteria</taxon>
        <taxon>Sphingomonadales</taxon>
        <taxon>Erythrobacteraceae</taxon>
        <taxon>Qipengyuania</taxon>
    </lineage>
</organism>
<dbReference type="InterPro" id="IPR036640">
    <property type="entry name" value="ABC1_TM_sf"/>
</dbReference>
<feature type="region of interest" description="Disordered" evidence="7">
    <location>
        <begin position="554"/>
        <end position="582"/>
    </location>
</feature>
<keyword evidence="6 8" id="KW-0472">Membrane</keyword>
<dbReference type="AlphaFoldDB" id="A0A850H5Y3"/>
<dbReference type="GO" id="GO:0140359">
    <property type="term" value="F:ABC-type transporter activity"/>
    <property type="evidence" value="ECO:0007669"/>
    <property type="project" value="InterPro"/>
</dbReference>
<evidence type="ECO:0000313" key="11">
    <source>
        <dbReference type="EMBL" id="NVD44555.1"/>
    </source>
</evidence>
<dbReference type="SUPFAM" id="SSF52540">
    <property type="entry name" value="P-loop containing nucleoside triphosphate hydrolases"/>
    <property type="match status" value="1"/>
</dbReference>
<dbReference type="InterPro" id="IPR039421">
    <property type="entry name" value="Type_1_exporter"/>
</dbReference>
<keyword evidence="5 8" id="KW-1133">Transmembrane helix</keyword>
<feature type="transmembrane region" description="Helical" evidence="8">
    <location>
        <begin position="137"/>
        <end position="161"/>
    </location>
</feature>
<feature type="transmembrane region" description="Helical" evidence="8">
    <location>
        <begin position="59"/>
        <end position="83"/>
    </location>
</feature>
<evidence type="ECO:0000256" key="4">
    <source>
        <dbReference type="ARBA" id="ARBA00022840"/>
    </source>
</evidence>
<feature type="transmembrane region" description="Helical" evidence="8">
    <location>
        <begin position="250"/>
        <end position="270"/>
    </location>
</feature>
<dbReference type="PROSITE" id="PS00211">
    <property type="entry name" value="ABC_TRANSPORTER_1"/>
    <property type="match status" value="1"/>
</dbReference>
<dbReference type="RefSeq" id="WP_176266878.1">
    <property type="nucleotide sequence ID" value="NZ_JABWGV010000002.1"/>
</dbReference>
<feature type="domain" description="ABC transporter" evidence="9">
    <location>
        <begin position="343"/>
        <end position="576"/>
    </location>
</feature>
<dbReference type="GO" id="GO:0005886">
    <property type="term" value="C:plasma membrane"/>
    <property type="evidence" value="ECO:0007669"/>
    <property type="project" value="UniProtKB-SubCell"/>
</dbReference>
<feature type="transmembrane region" description="Helical" evidence="8">
    <location>
        <begin position="167"/>
        <end position="186"/>
    </location>
</feature>
<dbReference type="Pfam" id="PF00005">
    <property type="entry name" value="ABC_tran"/>
    <property type="match status" value="1"/>
</dbReference>
<dbReference type="GO" id="GO:0034040">
    <property type="term" value="F:ATPase-coupled lipid transmembrane transporter activity"/>
    <property type="evidence" value="ECO:0007669"/>
    <property type="project" value="TreeGrafter"/>
</dbReference>
<dbReference type="Gene3D" id="3.40.50.300">
    <property type="entry name" value="P-loop containing nucleotide triphosphate hydrolases"/>
    <property type="match status" value="1"/>
</dbReference>
<gene>
    <name evidence="11" type="ORF">HUV48_05925</name>
</gene>
<dbReference type="PANTHER" id="PTHR24221">
    <property type="entry name" value="ATP-BINDING CASSETTE SUB-FAMILY B"/>
    <property type="match status" value="1"/>
</dbReference>
<reference evidence="11 12" key="1">
    <citation type="submission" date="2020-06" db="EMBL/GenBank/DDBJ databases">
        <title>Altererythrobacter sp. HHU K3-1.</title>
        <authorList>
            <person name="Zhang D."/>
            <person name="Xue H."/>
        </authorList>
    </citation>
    <scope>NUCLEOTIDE SEQUENCE [LARGE SCALE GENOMIC DNA]</scope>
    <source>
        <strain evidence="11 12">HHU K3-1</strain>
    </source>
</reference>
<evidence type="ECO:0000259" key="10">
    <source>
        <dbReference type="PROSITE" id="PS50929"/>
    </source>
</evidence>
<keyword evidence="2 8" id="KW-0812">Transmembrane</keyword>
<protein>
    <submittedName>
        <fullName evidence="11">ABC transporter ATP-binding protein</fullName>
    </submittedName>
</protein>
<keyword evidence="3" id="KW-0547">Nucleotide-binding</keyword>
<dbReference type="Proteomes" id="UP000561438">
    <property type="component" value="Unassembled WGS sequence"/>
</dbReference>
<evidence type="ECO:0000256" key="5">
    <source>
        <dbReference type="ARBA" id="ARBA00022989"/>
    </source>
</evidence>
<dbReference type="InterPro" id="IPR017871">
    <property type="entry name" value="ABC_transporter-like_CS"/>
</dbReference>
<evidence type="ECO:0000256" key="3">
    <source>
        <dbReference type="ARBA" id="ARBA00022741"/>
    </source>
</evidence>
<evidence type="ECO:0000256" key="7">
    <source>
        <dbReference type="SAM" id="MobiDB-lite"/>
    </source>
</evidence>
<evidence type="ECO:0000256" key="2">
    <source>
        <dbReference type="ARBA" id="ARBA00022692"/>
    </source>
</evidence>
<feature type="compositionally biased region" description="Polar residues" evidence="7">
    <location>
        <begin position="570"/>
        <end position="582"/>
    </location>
</feature>
<dbReference type="InterPro" id="IPR003439">
    <property type="entry name" value="ABC_transporter-like_ATP-bd"/>
</dbReference>
<feature type="transmembrane region" description="Helical" evidence="8">
    <location>
        <begin position="20"/>
        <end position="47"/>
    </location>
</feature>
<dbReference type="Pfam" id="PF00664">
    <property type="entry name" value="ABC_membrane"/>
    <property type="match status" value="1"/>
</dbReference>
<proteinExistence type="predicted"/>
<accession>A0A850H5Y3</accession>
<comment type="caution">
    <text evidence="11">The sequence shown here is derived from an EMBL/GenBank/DDBJ whole genome shotgun (WGS) entry which is preliminary data.</text>
</comment>
<name>A0A850H5Y3_9SPHN</name>
<evidence type="ECO:0000256" key="8">
    <source>
        <dbReference type="SAM" id="Phobius"/>
    </source>
</evidence>
<dbReference type="PANTHER" id="PTHR24221:SF654">
    <property type="entry name" value="ATP-BINDING CASSETTE SUB-FAMILY B MEMBER 6"/>
    <property type="match status" value="1"/>
</dbReference>
<dbReference type="PROSITE" id="PS50929">
    <property type="entry name" value="ABC_TM1F"/>
    <property type="match status" value="1"/>
</dbReference>
<dbReference type="GO" id="GO:0005524">
    <property type="term" value="F:ATP binding"/>
    <property type="evidence" value="ECO:0007669"/>
    <property type="project" value="UniProtKB-KW"/>
</dbReference>
<evidence type="ECO:0000256" key="6">
    <source>
        <dbReference type="ARBA" id="ARBA00023136"/>
    </source>
</evidence>
<keyword evidence="4 11" id="KW-0067">ATP-binding</keyword>
<dbReference type="EMBL" id="JABWGV010000002">
    <property type="protein sequence ID" value="NVD44555.1"/>
    <property type="molecule type" value="Genomic_DNA"/>
</dbReference>
<evidence type="ECO:0000313" key="12">
    <source>
        <dbReference type="Proteomes" id="UP000561438"/>
    </source>
</evidence>
<dbReference type="SMART" id="SM00382">
    <property type="entry name" value="AAA"/>
    <property type="match status" value="1"/>
</dbReference>
<dbReference type="InterPro" id="IPR003593">
    <property type="entry name" value="AAA+_ATPase"/>
</dbReference>
<sequence length="582" mass="62049">MQTAAWSELARLASWRRITVLCVLSLAMAASEGAGFMLLVPLAAYLAGSAALPGQLAWLAEWLTGLGFTLALFVALVALRAALDYAYRIRSLDLTVRIVDGLRLRAVEGLLNAEWSALSKMHQAENRALLITTIDRVSYAVTLLTGLLRLSLLCAALLLAALAIAPAVAAIMIAVAGLLALLYGVVRRRARHWGAETGRHYTALHASLEEMLGALRIVKSYGRERRSRDETAAVFGRLRDAERRYLEHTALARAAFQIAMAAALAALVFAASEYRLLAMSALLPLVAVAARSASQFGALLEHWQQWNHAAPALDQARAVIAEAEANAEPRMSAPAPIRLAQRLTFCGVHYGHRGGTPVLAGIDCSIGHGEIVALSGPSGAGKSTFADLAAGLLAPDAGTILIDGKLLGSEERQAWRRRVAYVQQEPVLFSGTVRGNLLWGSADAEESELVAALDRANATFVFDLPNGLDCDLGEASRHLSGGERQRIALARALLRTPDLLILDEATSALDDDSEIAIASAIGALRGDCAVLVISHRGRLSAAADRKFELAGGRLRQSTGHRHSLPPEPALTQQFSANSPLLP</sequence>
<dbReference type="Gene3D" id="1.20.1560.10">
    <property type="entry name" value="ABC transporter type 1, transmembrane domain"/>
    <property type="match status" value="1"/>
</dbReference>
<dbReference type="InterPro" id="IPR027417">
    <property type="entry name" value="P-loop_NTPase"/>
</dbReference>
<keyword evidence="12" id="KW-1185">Reference proteome</keyword>
<comment type="subcellular location">
    <subcellularLocation>
        <location evidence="1">Cell membrane</location>
        <topology evidence="1">Multi-pass membrane protein</topology>
    </subcellularLocation>
</comment>
<dbReference type="InterPro" id="IPR011527">
    <property type="entry name" value="ABC1_TM_dom"/>
</dbReference>
<dbReference type="PROSITE" id="PS50893">
    <property type="entry name" value="ABC_TRANSPORTER_2"/>
    <property type="match status" value="1"/>
</dbReference>
<evidence type="ECO:0000259" key="9">
    <source>
        <dbReference type="PROSITE" id="PS50893"/>
    </source>
</evidence>
<dbReference type="SUPFAM" id="SSF90123">
    <property type="entry name" value="ABC transporter transmembrane region"/>
    <property type="match status" value="1"/>
</dbReference>
<feature type="domain" description="ABC transmembrane type-1" evidence="10">
    <location>
        <begin position="20"/>
        <end position="272"/>
    </location>
</feature>
<evidence type="ECO:0000256" key="1">
    <source>
        <dbReference type="ARBA" id="ARBA00004651"/>
    </source>
</evidence>